<feature type="transmembrane region" description="Helical" evidence="5">
    <location>
        <begin position="33"/>
        <end position="53"/>
    </location>
</feature>
<keyword evidence="2 5" id="KW-0812">Transmembrane</keyword>
<name>A0A1G5PTR7_9RHOB</name>
<evidence type="ECO:0000256" key="3">
    <source>
        <dbReference type="ARBA" id="ARBA00022989"/>
    </source>
</evidence>
<reference evidence="7 8" key="1">
    <citation type="submission" date="2016-10" db="EMBL/GenBank/DDBJ databases">
        <authorList>
            <person name="de Groot N.N."/>
        </authorList>
    </citation>
    <scope>NUCLEOTIDE SEQUENCE [LARGE SCALE GENOMIC DNA]</scope>
    <source>
        <strain evidence="7 8">U95</strain>
    </source>
</reference>
<feature type="transmembrane region" description="Helical" evidence="5">
    <location>
        <begin position="89"/>
        <end position="109"/>
    </location>
</feature>
<feature type="transmembrane region" description="Helical" evidence="5">
    <location>
        <begin position="140"/>
        <end position="162"/>
    </location>
</feature>
<keyword evidence="3 5" id="KW-1133">Transmembrane helix</keyword>
<proteinExistence type="predicted"/>
<feature type="transmembrane region" description="Helical" evidence="5">
    <location>
        <begin position="65"/>
        <end position="83"/>
    </location>
</feature>
<dbReference type="RefSeq" id="WP_090215860.1">
    <property type="nucleotide sequence ID" value="NZ_FMWG01000002.1"/>
</dbReference>
<protein>
    <submittedName>
        <fullName evidence="7">Threonine/homoserine efflux transporter RhtA</fullName>
    </submittedName>
</protein>
<dbReference type="AlphaFoldDB" id="A0A1G5PTR7"/>
<keyword evidence="4 5" id="KW-0472">Membrane</keyword>
<keyword evidence="8" id="KW-1185">Reference proteome</keyword>
<dbReference type="GO" id="GO:0016020">
    <property type="term" value="C:membrane"/>
    <property type="evidence" value="ECO:0007669"/>
    <property type="project" value="UniProtKB-SubCell"/>
</dbReference>
<feature type="domain" description="EamA" evidence="6">
    <location>
        <begin position="146"/>
        <end position="274"/>
    </location>
</feature>
<feature type="transmembrane region" description="Helical" evidence="5">
    <location>
        <begin position="116"/>
        <end position="134"/>
    </location>
</feature>
<feature type="transmembrane region" description="Helical" evidence="5">
    <location>
        <begin position="231"/>
        <end position="249"/>
    </location>
</feature>
<dbReference type="SUPFAM" id="SSF103481">
    <property type="entry name" value="Multidrug resistance efflux transporter EmrE"/>
    <property type="match status" value="2"/>
</dbReference>
<dbReference type="STRING" id="1156985.SAMN04488118_10246"/>
<sequence length="292" mass="30398">MRLVFLTCIVMLAFAANSVLGRAAIGNHLMDATGFGLVRLLSGTAALLLLCQIQRKLIVQPWQQSLAGASALTLYMVGFSLAYKDLDAGLGALVLFGVVQITMFAWGAFTGQRSTSIQLLGAALALIGLAYVVWPKEDVSVDLWASGLMAMSGLGWGIYSLLGRGNGDPLVATGMNFLWASVLILPIVYLADGGQVMTLAGVVLAVISGALTSGLGYALWYRVLPQLQPQVAATIQLSVPVIAILAGAAVLREPIGFDLILGSVLVLGGIALVVRSPRALASPHTSSNEHAG</sequence>
<dbReference type="Pfam" id="PF00892">
    <property type="entry name" value="EamA"/>
    <property type="match status" value="1"/>
</dbReference>
<gene>
    <name evidence="7" type="ORF">SAMN04488118_10246</name>
</gene>
<evidence type="ECO:0000256" key="1">
    <source>
        <dbReference type="ARBA" id="ARBA00004141"/>
    </source>
</evidence>
<feature type="transmembrane region" description="Helical" evidence="5">
    <location>
        <begin position="255"/>
        <end position="274"/>
    </location>
</feature>
<dbReference type="OrthoDB" id="321830at2"/>
<dbReference type="PANTHER" id="PTHR32322">
    <property type="entry name" value="INNER MEMBRANE TRANSPORTER"/>
    <property type="match status" value="1"/>
</dbReference>
<evidence type="ECO:0000313" key="7">
    <source>
        <dbReference type="EMBL" id="SCZ52807.1"/>
    </source>
</evidence>
<evidence type="ECO:0000259" key="6">
    <source>
        <dbReference type="Pfam" id="PF00892"/>
    </source>
</evidence>
<evidence type="ECO:0000256" key="4">
    <source>
        <dbReference type="ARBA" id="ARBA00023136"/>
    </source>
</evidence>
<dbReference type="EMBL" id="FMWG01000002">
    <property type="protein sequence ID" value="SCZ52807.1"/>
    <property type="molecule type" value="Genomic_DNA"/>
</dbReference>
<organism evidence="7 8">
    <name type="scientific">Epibacterium ulvae</name>
    <dbReference type="NCBI Taxonomy" id="1156985"/>
    <lineage>
        <taxon>Bacteria</taxon>
        <taxon>Pseudomonadati</taxon>
        <taxon>Pseudomonadota</taxon>
        <taxon>Alphaproteobacteria</taxon>
        <taxon>Rhodobacterales</taxon>
        <taxon>Roseobacteraceae</taxon>
        <taxon>Epibacterium</taxon>
    </lineage>
</organism>
<evidence type="ECO:0000256" key="5">
    <source>
        <dbReference type="SAM" id="Phobius"/>
    </source>
</evidence>
<evidence type="ECO:0000256" key="2">
    <source>
        <dbReference type="ARBA" id="ARBA00022692"/>
    </source>
</evidence>
<comment type="subcellular location">
    <subcellularLocation>
        <location evidence="1">Membrane</location>
        <topology evidence="1">Multi-pass membrane protein</topology>
    </subcellularLocation>
</comment>
<accession>A0A1G5PTR7</accession>
<evidence type="ECO:0000313" key="8">
    <source>
        <dbReference type="Proteomes" id="UP000198767"/>
    </source>
</evidence>
<dbReference type="PANTHER" id="PTHR32322:SF9">
    <property type="entry name" value="AMINO-ACID METABOLITE EFFLUX PUMP-RELATED"/>
    <property type="match status" value="1"/>
</dbReference>
<dbReference type="InterPro" id="IPR050638">
    <property type="entry name" value="AA-Vitamin_Transporters"/>
</dbReference>
<feature type="transmembrane region" description="Helical" evidence="5">
    <location>
        <begin position="197"/>
        <end position="219"/>
    </location>
</feature>
<dbReference type="Proteomes" id="UP000198767">
    <property type="component" value="Unassembled WGS sequence"/>
</dbReference>
<dbReference type="InterPro" id="IPR000620">
    <property type="entry name" value="EamA_dom"/>
</dbReference>
<feature type="transmembrane region" description="Helical" evidence="5">
    <location>
        <begin position="169"/>
        <end position="191"/>
    </location>
</feature>
<dbReference type="InterPro" id="IPR037185">
    <property type="entry name" value="EmrE-like"/>
</dbReference>